<keyword evidence="4 7" id="KW-0406">Ion transport</keyword>
<comment type="similarity">
    <text evidence="7">Belongs to the ATPase delta chain family.</text>
</comment>
<evidence type="ECO:0000256" key="1">
    <source>
        <dbReference type="ARBA" id="ARBA00004370"/>
    </source>
</evidence>
<dbReference type="PANTHER" id="PTHR11910">
    <property type="entry name" value="ATP SYNTHASE DELTA CHAIN"/>
    <property type="match status" value="1"/>
</dbReference>
<evidence type="ECO:0000256" key="2">
    <source>
        <dbReference type="ARBA" id="ARBA00022448"/>
    </source>
</evidence>
<dbReference type="PROSITE" id="PS00389">
    <property type="entry name" value="ATPASE_DELTA"/>
    <property type="match status" value="1"/>
</dbReference>
<comment type="subcellular location">
    <subcellularLocation>
        <location evidence="7">Cell membrane</location>
        <topology evidence="7">Peripheral membrane protein</topology>
    </subcellularLocation>
    <subcellularLocation>
        <location evidence="1">Membrane</location>
    </subcellularLocation>
</comment>
<keyword evidence="7" id="KW-1003">Cell membrane</keyword>
<dbReference type="InterPro" id="IPR026015">
    <property type="entry name" value="ATP_synth_OSCP/delta_N_sf"/>
</dbReference>
<name>A0A2S7KSA1_9FLAO</name>
<comment type="function">
    <text evidence="7">F(1)F(0) ATP synthase produces ATP from ADP in the presence of a proton or sodium gradient. F-type ATPases consist of two structural domains, F(1) containing the extramembraneous catalytic core and F(0) containing the membrane proton channel, linked together by a central stalk and a peripheral stalk. During catalysis, ATP synthesis in the catalytic domain of F(1) is coupled via a rotary mechanism of the central stalk subunits to proton translocation.</text>
</comment>
<evidence type="ECO:0000256" key="5">
    <source>
        <dbReference type="ARBA" id="ARBA00023136"/>
    </source>
</evidence>
<comment type="caution">
    <text evidence="8">The sequence shown here is derived from an EMBL/GenBank/DDBJ whole genome shotgun (WGS) entry which is preliminary data.</text>
</comment>
<dbReference type="NCBIfam" id="TIGR01145">
    <property type="entry name" value="ATP_synt_delta"/>
    <property type="match status" value="1"/>
</dbReference>
<comment type="function">
    <text evidence="7">This protein is part of the stalk that links CF(0) to CF(1). It either transmits conformational changes from CF(0) to CF(1) or is implicated in proton conduction.</text>
</comment>
<dbReference type="InterPro" id="IPR000711">
    <property type="entry name" value="ATPase_OSCP/dsu"/>
</dbReference>
<dbReference type="Pfam" id="PF00213">
    <property type="entry name" value="OSCP"/>
    <property type="match status" value="1"/>
</dbReference>
<dbReference type="GO" id="GO:0045259">
    <property type="term" value="C:proton-transporting ATP synthase complex"/>
    <property type="evidence" value="ECO:0007669"/>
    <property type="project" value="UniProtKB-KW"/>
</dbReference>
<evidence type="ECO:0000313" key="9">
    <source>
        <dbReference type="Proteomes" id="UP000239800"/>
    </source>
</evidence>
<keyword evidence="5 7" id="KW-0472">Membrane</keyword>
<dbReference type="HAMAP" id="MF_01416">
    <property type="entry name" value="ATP_synth_delta_bact"/>
    <property type="match status" value="1"/>
</dbReference>
<proteinExistence type="inferred from homology"/>
<keyword evidence="6 7" id="KW-0066">ATP synthesis</keyword>
<keyword evidence="3 7" id="KW-0375">Hydrogen ion transport</keyword>
<keyword evidence="7" id="KW-0139">CF(1)</keyword>
<dbReference type="Gene3D" id="1.10.520.20">
    <property type="entry name" value="N-terminal domain of the delta subunit of the F1F0-ATP synthase"/>
    <property type="match status" value="1"/>
</dbReference>
<reference evidence="8 9" key="1">
    <citation type="submission" date="2016-11" db="EMBL/GenBank/DDBJ databases">
        <title>Trade-off between light-utilization and light-protection in marine flavobacteria.</title>
        <authorList>
            <person name="Kumagai Y."/>
        </authorList>
    </citation>
    <scope>NUCLEOTIDE SEQUENCE [LARGE SCALE GENOMIC DNA]</scope>
    <source>
        <strain evidence="8 9">NBRC 107741</strain>
    </source>
</reference>
<evidence type="ECO:0000256" key="4">
    <source>
        <dbReference type="ARBA" id="ARBA00023065"/>
    </source>
</evidence>
<keyword evidence="2 7" id="KW-0813">Transport</keyword>
<evidence type="ECO:0000256" key="6">
    <source>
        <dbReference type="ARBA" id="ARBA00023310"/>
    </source>
</evidence>
<accession>A0A2S7KSA1</accession>
<protein>
    <recommendedName>
        <fullName evidence="7">ATP synthase subunit delta</fullName>
    </recommendedName>
    <alternativeName>
        <fullName evidence="7">ATP synthase F(1) sector subunit delta</fullName>
    </alternativeName>
    <alternativeName>
        <fullName evidence="7">F-type ATPase subunit delta</fullName>
        <shortName evidence="7">F-ATPase subunit delta</shortName>
    </alternativeName>
</protein>
<dbReference type="GO" id="GO:0005886">
    <property type="term" value="C:plasma membrane"/>
    <property type="evidence" value="ECO:0007669"/>
    <property type="project" value="UniProtKB-SubCell"/>
</dbReference>
<evidence type="ECO:0000256" key="7">
    <source>
        <dbReference type="HAMAP-Rule" id="MF_01416"/>
    </source>
</evidence>
<dbReference type="SUPFAM" id="SSF47928">
    <property type="entry name" value="N-terminal domain of the delta subunit of the F1F0-ATP synthase"/>
    <property type="match status" value="1"/>
</dbReference>
<dbReference type="Proteomes" id="UP000239800">
    <property type="component" value="Unassembled WGS sequence"/>
</dbReference>
<gene>
    <name evidence="7" type="primary">atpH</name>
    <name evidence="8" type="ORF">BST85_11850</name>
</gene>
<dbReference type="EMBL" id="MQUB01000001">
    <property type="protein sequence ID" value="PQB05509.1"/>
    <property type="molecule type" value="Genomic_DNA"/>
</dbReference>
<dbReference type="OrthoDB" id="9802471at2"/>
<dbReference type="GO" id="GO:0046933">
    <property type="term" value="F:proton-transporting ATP synthase activity, rotational mechanism"/>
    <property type="evidence" value="ECO:0007669"/>
    <property type="project" value="UniProtKB-UniRule"/>
</dbReference>
<organism evidence="8 9">
    <name type="scientific">Aureitalea marina</name>
    <dbReference type="NCBI Taxonomy" id="930804"/>
    <lineage>
        <taxon>Bacteria</taxon>
        <taxon>Pseudomonadati</taxon>
        <taxon>Bacteroidota</taxon>
        <taxon>Flavobacteriia</taxon>
        <taxon>Flavobacteriales</taxon>
        <taxon>Flavobacteriaceae</taxon>
        <taxon>Aureitalea</taxon>
    </lineage>
</organism>
<dbReference type="PRINTS" id="PR00125">
    <property type="entry name" value="ATPASEDELTA"/>
</dbReference>
<evidence type="ECO:0000313" key="8">
    <source>
        <dbReference type="EMBL" id="PQB05509.1"/>
    </source>
</evidence>
<dbReference type="InterPro" id="IPR020781">
    <property type="entry name" value="ATPase_OSCP/d_CS"/>
</dbReference>
<dbReference type="RefSeq" id="WP_104813453.1">
    <property type="nucleotide sequence ID" value="NZ_MQUB01000001.1"/>
</dbReference>
<dbReference type="AlphaFoldDB" id="A0A2S7KSA1"/>
<evidence type="ECO:0000256" key="3">
    <source>
        <dbReference type="ARBA" id="ARBA00022781"/>
    </source>
</evidence>
<sequence>MSGSKVAGRYAKAILDQAQEAGVQDAVFTDMQSIAQTIDGSKELRLMLQSPVIKIDDKKEALEKIFSNSASLTQDLFRVLAINERMQALRYVAARYIDLYNEEKGIQVAHVTTAVELSEGLEKEVLNKVCELTGSNNVTIENKIDPSIIGGFILRVGDLQYNASIANQLGSLKREFSKSL</sequence>
<keyword evidence="9" id="KW-1185">Reference proteome</keyword>